<organism evidence="1 2">
    <name type="scientific">Arctium lappa</name>
    <name type="common">Greater burdock</name>
    <name type="synonym">Lappa major</name>
    <dbReference type="NCBI Taxonomy" id="4217"/>
    <lineage>
        <taxon>Eukaryota</taxon>
        <taxon>Viridiplantae</taxon>
        <taxon>Streptophyta</taxon>
        <taxon>Embryophyta</taxon>
        <taxon>Tracheophyta</taxon>
        <taxon>Spermatophyta</taxon>
        <taxon>Magnoliopsida</taxon>
        <taxon>eudicotyledons</taxon>
        <taxon>Gunneridae</taxon>
        <taxon>Pentapetalae</taxon>
        <taxon>asterids</taxon>
        <taxon>campanulids</taxon>
        <taxon>Asterales</taxon>
        <taxon>Asteraceae</taxon>
        <taxon>Carduoideae</taxon>
        <taxon>Cardueae</taxon>
        <taxon>Arctiinae</taxon>
        <taxon>Arctium</taxon>
    </lineage>
</organism>
<reference evidence="1 2" key="2">
    <citation type="journal article" date="2022" name="Mol. Ecol. Resour.">
        <title>The genomes of chicory, endive, great burdock and yacon provide insights into Asteraceae paleo-polyploidization history and plant inulin production.</title>
        <authorList>
            <person name="Fan W."/>
            <person name="Wang S."/>
            <person name="Wang H."/>
            <person name="Wang A."/>
            <person name="Jiang F."/>
            <person name="Liu H."/>
            <person name="Zhao H."/>
            <person name="Xu D."/>
            <person name="Zhang Y."/>
        </authorList>
    </citation>
    <scope>NUCLEOTIDE SEQUENCE [LARGE SCALE GENOMIC DNA]</scope>
    <source>
        <strain evidence="2">cv. Niubang</strain>
    </source>
</reference>
<sequence length="83" mass="9384">MGRIRWKHQSIKKQILQRLECTMNTKNRNSLLEIVRPKTTKDGSEGRNRVSSEVHGSFAGLINTNDDRNVATSICSVTTREGL</sequence>
<dbReference type="EMBL" id="CM042053">
    <property type="protein sequence ID" value="KAI3714812.1"/>
    <property type="molecule type" value="Genomic_DNA"/>
</dbReference>
<accession>A0ACB9AXD4</accession>
<keyword evidence="2" id="KW-1185">Reference proteome</keyword>
<reference evidence="2" key="1">
    <citation type="journal article" date="2022" name="Mol. Ecol. Resour.">
        <title>The genomes of chicory, endive, great burdock and yacon provide insights into Asteraceae palaeo-polyploidization history and plant inulin production.</title>
        <authorList>
            <person name="Fan W."/>
            <person name="Wang S."/>
            <person name="Wang H."/>
            <person name="Wang A."/>
            <person name="Jiang F."/>
            <person name="Liu H."/>
            <person name="Zhao H."/>
            <person name="Xu D."/>
            <person name="Zhang Y."/>
        </authorList>
    </citation>
    <scope>NUCLEOTIDE SEQUENCE [LARGE SCALE GENOMIC DNA]</scope>
    <source>
        <strain evidence="2">cv. Niubang</strain>
    </source>
</reference>
<protein>
    <submittedName>
        <fullName evidence="1">Uncharacterized protein</fullName>
    </submittedName>
</protein>
<evidence type="ECO:0000313" key="1">
    <source>
        <dbReference type="EMBL" id="KAI3714812.1"/>
    </source>
</evidence>
<dbReference type="Proteomes" id="UP001055879">
    <property type="component" value="Linkage Group LG07"/>
</dbReference>
<name>A0ACB9AXD4_ARCLA</name>
<comment type="caution">
    <text evidence="1">The sequence shown here is derived from an EMBL/GenBank/DDBJ whole genome shotgun (WGS) entry which is preliminary data.</text>
</comment>
<proteinExistence type="predicted"/>
<gene>
    <name evidence="1" type="ORF">L6452_21772</name>
</gene>
<evidence type="ECO:0000313" key="2">
    <source>
        <dbReference type="Proteomes" id="UP001055879"/>
    </source>
</evidence>